<keyword evidence="2" id="KW-1185">Reference proteome</keyword>
<evidence type="ECO:0000313" key="1">
    <source>
        <dbReference type="EMBL" id="QDT34186.1"/>
    </source>
</evidence>
<reference evidence="1 2" key="1">
    <citation type="submission" date="2019-02" db="EMBL/GenBank/DDBJ databases">
        <title>Deep-cultivation of Planctomycetes and their phenomic and genomic characterization uncovers novel biology.</title>
        <authorList>
            <person name="Wiegand S."/>
            <person name="Jogler M."/>
            <person name="Boedeker C."/>
            <person name="Pinto D."/>
            <person name="Vollmers J."/>
            <person name="Rivas-Marin E."/>
            <person name="Kohn T."/>
            <person name="Peeters S.H."/>
            <person name="Heuer A."/>
            <person name="Rast P."/>
            <person name="Oberbeckmann S."/>
            <person name="Bunk B."/>
            <person name="Jeske O."/>
            <person name="Meyerdierks A."/>
            <person name="Storesund J.E."/>
            <person name="Kallscheuer N."/>
            <person name="Luecker S."/>
            <person name="Lage O.M."/>
            <person name="Pohl T."/>
            <person name="Merkel B.J."/>
            <person name="Hornburger P."/>
            <person name="Mueller R.-W."/>
            <person name="Bruemmer F."/>
            <person name="Labrenz M."/>
            <person name="Spormann A.M."/>
            <person name="Op den Camp H."/>
            <person name="Overmann J."/>
            <person name="Amann R."/>
            <person name="Jetten M.S.M."/>
            <person name="Mascher T."/>
            <person name="Medema M.H."/>
            <person name="Devos D.P."/>
            <person name="Kaster A.-K."/>
            <person name="Ovreas L."/>
            <person name="Rohde M."/>
            <person name="Galperin M.Y."/>
            <person name="Jogler C."/>
        </authorList>
    </citation>
    <scope>NUCLEOTIDE SEQUENCE [LARGE SCALE GENOMIC DNA]</scope>
    <source>
        <strain evidence="1 2">Mal48</strain>
    </source>
</reference>
<dbReference type="RefSeq" id="WP_145201728.1">
    <property type="nucleotide sequence ID" value="NZ_CP036267.1"/>
</dbReference>
<dbReference type="AlphaFoldDB" id="A0A517QRC9"/>
<proteinExistence type="predicted"/>
<dbReference type="InterPro" id="IPR023393">
    <property type="entry name" value="START-like_dom_sf"/>
</dbReference>
<evidence type="ECO:0008006" key="3">
    <source>
        <dbReference type="Google" id="ProtNLM"/>
    </source>
</evidence>
<sequence>MPVFENTSSLACSVEGLFDFMSRPENVVKVSNPDLGIKFVSPPETLSQGVELEFQIASFGQIHTLKYQVVEYNSPSLIVEEQREGPMKAWRHHHIYQAGPDGCSKIDRVEFEPPGGMVGFFLTEAKIIDQLEDGMFIRDQKLKEFIEQGIIS</sequence>
<dbReference type="KEGG" id="tpol:Mal48_34460"/>
<accession>A0A517QRC9</accession>
<protein>
    <recommendedName>
        <fullName evidence="3">Polyketide cyclase / dehydrase and lipid transport</fullName>
    </recommendedName>
</protein>
<dbReference type="SUPFAM" id="SSF55961">
    <property type="entry name" value="Bet v1-like"/>
    <property type="match status" value="1"/>
</dbReference>
<dbReference type="OrthoDB" id="9801773at2"/>
<name>A0A517QRC9_9PLAN</name>
<evidence type="ECO:0000313" key="2">
    <source>
        <dbReference type="Proteomes" id="UP000315724"/>
    </source>
</evidence>
<organism evidence="1 2">
    <name type="scientific">Thalassoglobus polymorphus</name>
    <dbReference type="NCBI Taxonomy" id="2527994"/>
    <lineage>
        <taxon>Bacteria</taxon>
        <taxon>Pseudomonadati</taxon>
        <taxon>Planctomycetota</taxon>
        <taxon>Planctomycetia</taxon>
        <taxon>Planctomycetales</taxon>
        <taxon>Planctomycetaceae</taxon>
        <taxon>Thalassoglobus</taxon>
    </lineage>
</organism>
<dbReference type="EMBL" id="CP036267">
    <property type="protein sequence ID" value="QDT34186.1"/>
    <property type="molecule type" value="Genomic_DNA"/>
</dbReference>
<dbReference type="Gene3D" id="3.30.530.20">
    <property type="match status" value="1"/>
</dbReference>
<dbReference type="Proteomes" id="UP000315724">
    <property type="component" value="Chromosome"/>
</dbReference>
<gene>
    <name evidence="1" type="ORF">Mal48_34460</name>
</gene>